<name>A0AAD2CCX4_9STRA</name>
<dbReference type="AlphaFoldDB" id="A0AAD2CCX4"/>
<evidence type="ECO:0008006" key="4">
    <source>
        <dbReference type="Google" id="ProtNLM"/>
    </source>
</evidence>
<dbReference type="EMBL" id="CAKOGP040000002">
    <property type="protein sequence ID" value="CAJ1919413.1"/>
    <property type="molecule type" value="Genomic_DNA"/>
</dbReference>
<dbReference type="Gene3D" id="3.30.450.20">
    <property type="entry name" value="PAS domain"/>
    <property type="match status" value="1"/>
</dbReference>
<proteinExistence type="predicted"/>
<accession>A0AAD2CCX4</accession>
<evidence type="ECO:0000313" key="2">
    <source>
        <dbReference type="EMBL" id="CAJ1919413.1"/>
    </source>
</evidence>
<comment type="caution">
    <text evidence="2">The sequence shown here is derived from an EMBL/GenBank/DDBJ whole genome shotgun (WGS) entry which is preliminary data.</text>
</comment>
<evidence type="ECO:0000256" key="1">
    <source>
        <dbReference type="SAM" id="MobiDB-lite"/>
    </source>
</evidence>
<feature type="compositionally biased region" description="Polar residues" evidence="1">
    <location>
        <begin position="309"/>
        <end position="330"/>
    </location>
</feature>
<keyword evidence="3" id="KW-1185">Reference proteome</keyword>
<feature type="region of interest" description="Disordered" evidence="1">
    <location>
        <begin position="271"/>
        <end position="392"/>
    </location>
</feature>
<feature type="compositionally biased region" description="Basic and acidic residues" evidence="1">
    <location>
        <begin position="112"/>
        <end position="127"/>
    </location>
</feature>
<dbReference type="CDD" id="cd14809">
    <property type="entry name" value="bZIP_AUREO-like"/>
    <property type="match status" value="1"/>
</dbReference>
<feature type="compositionally biased region" description="Polar residues" evidence="1">
    <location>
        <begin position="370"/>
        <end position="385"/>
    </location>
</feature>
<dbReference type="InterPro" id="IPR035965">
    <property type="entry name" value="PAS-like_dom_sf"/>
</dbReference>
<reference evidence="2" key="1">
    <citation type="submission" date="2023-08" db="EMBL/GenBank/DDBJ databases">
        <authorList>
            <person name="Audoor S."/>
            <person name="Bilcke G."/>
        </authorList>
    </citation>
    <scope>NUCLEOTIDE SEQUENCE</scope>
</reference>
<protein>
    <recommendedName>
        <fullName evidence="4">BZIP domain-containing protein</fullName>
    </recommendedName>
</protein>
<feature type="compositionally biased region" description="Basic residues" evidence="1">
    <location>
        <begin position="96"/>
        <end position="108"/>
    </location>
</feature>
<sequence>MNGITVLNSAGESMQPHQVIMTSLPPPGATNNVQRIPGWVSNHHILPGQQPSASYQYSTQAVDPQSQLSSSVVSSNQAQVSFVSDTPQGQGNTGKPQKKSGKKKKKKGFSQESKEQHNRERNREHARSTRMRKKAYVQELKEMADGLREIQTTEIRQKRKTVQKMMDVKKSRRRLIQRVLGFHAEYESDPNKWRAVVEESFWFKQPVTPFRSFRRSEVEKDCRIVRGIDAMICDAASLSVMVERIGFRSARWHQIKRRKVADKLTQTSHIHINNDVSRETESSLSGESSTDGSNAGSWSDNVKRKRSSNEPNRWTNPQTDSARVISSSDSGGEMKTTMSFGKEASSSEESKTAEASQYAGDYQAQKRQRTTTNTPGTANQAQQELNPPLPGGVVHQVRANNDALRFEGDRAIPLLDGRTPSYLPHANGSLFGIDNEIGCYYAVNEDDMEAVEDCLMCPFTFRSKNAVLCGALADCVMPGMLRATFSPSNKVQSIEIIFDAMGFMQQLDGANGGDVNAQVIPGSLEMALMHCAYEARVLTEARPPYAIVHVNEAWTNLTKYSQMEVEGQSLLPLIEGGDTDPNAGIREGRPIHRLESVAQGRAACSTNVHYDKNGNSFIDFMSSYPLTNASDEISHILHISNELPKISPILS</sequence>
<dbReference type="Proteomes" id="UP001295423">
    <property type="component" value="Unassembled WGS sequence"/>
</dbReference>
<dbReference type="SUPFAM" id="SSF55785">
    <property type="entry name" value="PYP-like sensor domain (PAS domain)"/>
    <property type="match status" value="1"/>
</dbReference>
<feature type="compositionally biased region" description="Low complexity" evidence="1">
    <location>
        <begin position="282"/>
        <end position="293"/>
    </location>
</feature>
<organism evidence="2 3">
    <name type="scientific">Cylindrotheca closterium</name>
    <dbReference type="NCBI Taxonomy" id="2856"/>
    <lineage>
        <taxon>Eukaryota</taxon>
        <taxon>Sar</taxon>
        <taxon>Stramenopiles</taxon>
        <taxon>Ochrophyta</taxon>
        <taxon>Bacillariophyta</taxon>
        <taxon>Bacillariophyceae</taxon>
        <taxon>Bacillariophycidae</taxon>
        <taxon>Bacillariales</taxon>
        <taxon>Bacillariaceae</taxon>
        <taxon>Cylindrotheca</taxon>
    </lineage>
</organism>
<evidence type="ECO:0000313" key="3">
    <source>
        <dbReference type="Proteomes" id="UP001295423"/>
    </source>
</evidence>
<feature type="compositionally biased region" description="Polar residues" evidence="1">
    <location>
        <begin position="49"/>
        <end position="64"/>
    </location>
</feature>
<feature type="region of interest" description="Disordered" evidence="1">
    <location>
        <begin position="42"/>
        <end position="133"/>
    </location>
</feature>
<feature type="compositionally biased region" description="Low complexity" evidence="1">
    <location>
        <begin position="65"/>
        <end position="84"/>
    </location>
</feature>
<gene>
    <name evidence="2" type="ORF">CYCCA115_LOCUS847</name>
</gene>